<proteinExistence type="predicted"/>
<comment type="caution">
    <text evidence="1">The sequence shown here is derived from an EMBL/GenBank/DDBJ whole genome shotgun (WGS) entry which is preliminary data.</text>
</comment>
<feature type="non-terminal residue" evidence="1">
    <location>
        <position position="76"/>
    </location>
</feature>
<reference evidence="2" key="2">
    <citation type="submission" date="2019-06" db="EMBL/GenBank/DDBJ databases">
        <title>Co-occurence of chitin degradation, pigmentation and bioactivity in marine Pseudoalteromonas.</title>
        <authorList>
            <person name="Sonnenschein E.C."/>
            <person name="Bech P.K."/>
        </authorList>
    </citation>
    <scope>NUCLEOTIDE SEQUENCE [LARGE SCALE GENOMIC DNA]</scope>
    <source>
        <strain evidence="2">S2897</strain>
    </source>
</reference>
<dbReference type="AlphaFoldDB" id="A0A5S3YM69"/>
<protein>
    <submittedName>
        <fullName evidence="1">Uncharacterized protein</fullName>
    </submittedName>
</protein>
<dbReference type="EMBL" id="PNCG01000411">
    <property type="protein sequence ID" value="TMP77130.1"/>
    <property type="molecule type" value="Genomic_DNA"/>
</dbReference>
<name>A0A5S3YM69_9GAMM</name>
<sequence>MGPEQKLLAQRLFTKELLRQAFKGIGVNWTHTSENPDTHGEIGMVSDALSNTIELKKCLNNNSQIVESIAKAVCKG</sequence>
<gene>
    <name evidence="1" type="ORF">CWC05_20735</name>
</gene>
<dbReference type="Proteomes" id="UP000305874">
    <property type="component" value="Unassembled WGS sequence"/>
</dbReference>
<accession>A0A5S3YM69</accession>
<organism evidence="1 2">
    <name type="scientific">Pseudoalteromonas ruthenica</name>
    <dbReference type="NCBI Taxonomy" id="151081"/>
    <lineage>
        <taxon>Bacteria</taxon>
        <taxon>Pseudomonadati</taxon>
        <taxon>Pseudomonadota</taxon>
        <taxon>Gammaproteobacteria</taxon>
        <taxon>Alteromonadales</taxon>
        <taxon>Pseudoalteromonadaceae</taxon>
        <taxon>Pseudoalteromonas</taxon>
    </lineage>
</organism>
<reference evidence="1 2" key="1">
    <citation type="submission" date="2017-12" db="EMBL/GenBank/DDBJ databases">
        <authorList>
            <person name="Paulsen S."/>
            <person name="Gram L.K."/>
        </authorList>
    </citation>
    <scope>NUCLEOTIDE SEQUENCE [LARGE SCALE GENOMIC DNA]</scope>
    <source>
        <strain evidence="1 2">S2897</strain>
    </source>
</reference>
<evidence type="ECO:0000313" key="2">
    <source>
        <dbReference type="Proteomes" id="UP000305874"/>
    </source>
</evidence>
<evidence type="ECO:0000313" key="1">
    <source>
        <dbReference type="EMBL" id="TMP77130.1"/>
    </source>
</evidence>